<evidence type="ECO:0000256" key="4">
    <source>
        <dbReference type="ARBA" id="ARBA00022679"/>
    </source>
</evidence>
<dbReference type="GO" id="GO:0070043">
    <property type="term" value="F:rRNA (guanine-N7-)-methyltransferase activity"/>
    <property type="evidence" value="ECO:0007669"/>
    <property type="project" value="UniProtKB-UniRule"/>
</dbReference>
<keyword evidence="8" id="KW-1185">Reference proteome</keyword>
<comment type="function">
    <text evidence="6">Specifically methylates the N7 position of a guanine in 16S rRNA.</text>
</comment>
<dbReference type="PANTHER" id="PTHR31760">
    <property type="entry name" value="S-ADENOSYL-L-METHIONINE-DEPENDENT METHYLTRANSFERASES SUPERFAMILY PROTEIN"/>
    <property type="match status" value="1"/>
</dbReference>
<keyword evidence="4 6" id="KW-0808">Transferase</keyword>
<feature type="binding site" evidence="6">
    <location>
        <position position="106"/>
    </location>
    <ligand>
        <name>S-adenosyl-L-methionine</name>
        <dbReference type="ChEBI" id="CHEBI:59789"/>
    </ligand>
</feature>
<feature type="binding site" evidence="6">
    <location>
        <position position="165"/>
    </location>
    <ligand>
        <name>S-adenosyl-L-methionine</name>
        <dbReference type="ChEBI" id="CHEBI:59789"/>
    </ligand>
</feature>
<keyword evidence="5 6" id="KW-0949">S-adenosyl-L-methionine</keyword>
<accession>A0A1H6XIS2</accession>
<dbReference type="GO" id="GO:0005829">
    <property type="term" value="C:cytosol"/>
    <property type="evidence" value="ECO:0007669"/>
    <property type="project" value="TreeGrafter"/>
</dbReference>
<evidence type="ECO:0000256" key="2">
    <source>
        <dbReference type="ARBA" id="ARBA00022552"/>
    </source>
</evidence>
<feature type="binding site" evidence="6">
    <location>
        <begin position="152"/>
        <end position="153"/>
    </location>
    <ligand>
        <name>S-adenosyl-L-methionine</name>
        <dbReference type="ChEBI" id="CHEBI:59789"/>
    </ligand>
</feature>
<keyword evidence="1 6" id="KW-0963">Cytoplasm</keyword>
<evidence type="ECO:0000313" key="8">
    <source>
        <dbReference type="Proteomes" id="UP000199702"/>
    </source>
</evidence>
<dbReference type="Proteomes" id="UP000199702">
    <property type="component" value="Unassembled WGS sequence"/>
</dbReference>
<dbReference type="Gene3D" id="3.40.50.150">
    <property type="entry name" value="Vaccinia Virus protein VP39"/>
    <property type="match status" value="1"/>
</dbReference>
<proteinExistence type="inferred from homology"/>
<dbReference type="NCBIfam" id="TIGR00138">
    <property type="entry name" value="rsmG_gidB"/>
    <property type="match status" value="1"/>
</dbReference>
<comment type="caution">
    <text evidence="6">Lacks conserved residue(s) required for the propagation of feature annotation.</text>
</comment>
<keyword evidence="2 6" id="KW-0698">rRNA processing</keyword>
<gene>
    <name evidence="6" type="primary">rsmG</name>
    <name evidence="7" type="ORF">SAMN05660918_2856</name>
</gene>
<dbReference type="AlphaFoldDB" id="A0A1H6XIS2"/>
<comment type="subcellular location">
    <subcellularLocation>
        <location evidence="6">Cytoplasm</location>
    </subcellularLocation>
</comment>
<sequence>MCKGTNISLKKILINIISHKNCIFAKKTNDLELILKYFPDLTPLQIEQFTKLYDLYIDWNAKINVISRKDIDELYSRHVLHSLGIAKVIQFNPGSKILDVGTGGGFPGIPLAIMFPETQFYLIDIIAKKIKVVNEVAQGLGLKNVKAEQKRAELVKEEFDFIVSRAVTNMPDFVKWIKDKTKKNSTHELKNGILYLKGGDLSEELAAYKTVQLFELPDFFEEEFFETKKVVYLPLKYKS</sequence>
<comment type="similarity">
    <text evidence="6">Belongs to the methyltransferase superfamily. RNA methyltransferase RsmG family.</text>
</comment>
<dbReference type="STRING" id="402734.SAMN05660918_2856"/>
<dbReference type="Pfam" id="PF02527">
    <property type="entry name" value="GidB"/>
    <property type="match status" value="1"/>
</dbReference>
<evidence type="ECO:0000313" key="7">
    <source>
        <dbReference type="EMBL" id="SEJ28046.1"/>
    </source>
</evidence>
<dbReference type="HAMAP" id="MF_00074">
    <property type="entry name" value="16SrRNA_methyltr_G"/>
    <property type="match status" value="1"/>
</dbReference>
<feature type="binding site" evidence="6">
    <location>
        <position position="101"/>
    </location>
    <ligand>
        <name>S-adenosyl-L-methionine</name>
        <dbReference type="ChEBI" id="CHEBI:59789"/>
    </ligand>
</feature>
<dbReference type="PIRSF" id="PIRSF003078">
    <property type="entry name" value="GidB"/>
    <property type="match status" value="1"/>
</dbReference>
<dbReference type="EMBL" id="FNYA01000008">
    <property type="protein sequence ID" value="SEJ28046.1"/>
    <property type="molecule type" value="Genomic_DNA"/>
</dbReference>
<dbReference type="InterPro" id="IPR029063">
    <property type="entry name" value="SAM-dependent_MTases_sf"/>
</dbReference>
<evidence type="ECO:0000256" key="3">
    <source>
        <dbReference type="ARBA" id="ARBA00022603"/>
    </source>
</evidence>
<evidence type="ECO:0000256" key="1">
    <source>
        <dbReference type="ARBA" id="ARBA00022490"/>
    </source>
</evidence>
<reference evidence="8" key="1">
    <citation type="submission" date="2016-10" db="EMBL/GenBank/DDBJ databases">
        <authorList>
            <person name="Varghese N."/>
            <person name="Submissions S."/>
        </authorList>
    </citation>
    <scope>NUCLEOTIDE SEQUENCE [LARGE SCALE GENOMIC DNA]</scope>
    <source>
        <strain evidence="8">DSM 17934</strain>
    </source>
</reference>
<protein>
    <recommendedName>
        <fullName evidence="6">Ribosomal RNA small subunit methyltransferase G</fullName>
        <ecNumber evidence="6">2.1.1.-</ecNumber>
    </recommendedName>
    <alternativeName>
        <fullName evidence="6">16S rRNA 7-methylguanosine methyltransferase</fullName>
        <shortName evidence="6">16S rRNA m7G methyltransferase</shortName>
    </alternativeName>
</protein>
<evidence type="ECO:0000256" key="6">
    <source>
        <dbReference type="HAMAP-Rule" id="MF_00074"/>
    </source>
</evidence>
<dbReference type="CDD" id="cd02440">
    <property type="entry name" value="AdoMet_MTases"/>
    <property type="match status" value="1"/>
</dbReference>
<dbReference type="PANTHER" id="PTHR31760:SF0">
    <property type="entry name" value="S-ADENOSYL-L-METHIONINE-DEPENDENT METHYLTRANSFERASES SUPERFAMILY PROTEIN"/>
    <property type="match status" value="1"/>
</dbReference>
<dbReference type="InterPro" id="IPR003682">
    <property type="entry name" value="rRNA_ssu_MeTfrase_G"/>
</dbReference>
<name>A0A1H6XIS2_9FLAO</name>
<organism evidence="7 8">
    <name type="scientific">Flavobacterium terrigena</name>
    <dbReference type="NCBI Taxonomy" id="402734"/>
    <lineage>
        <taxon>Bacteria</taxon>
        <taxon>Pseudomonadati</taxon>
        <taxon>Bacteroidota</taxon>
        <taxon>Flavobacteriia</taxon>
        <taxon>Flavobacteriales</taxon>
        <taxon>Flavobacteriaceae</taxon>
        <taxon>Flavobacterium</taxon>
    </lineage>
</organism>
<keyword evidence="3 6" id="KW-0489">Methyltransferase</keyword>
<evidence type="ECO:0000256" key="5">
    <source>
        <dbReference type="ARBA" id="ARBA00022691"/>
    </source>
</evidence>
<dbReference type="EC" id="2.1.1.-" evidence="6"/>
<dbReference type="SUPFAM" id="SSF53335">
    <property type="entry name" value="S-adenosyl-L-methionine-dependent methyltransferases"/>
    <property type="match status" value="1"/>
</dbReference>